<feature type="compositionally biased region" description="Low complexity" evidence="1">
    <location>
        <begin position="64"/>
        <end position="78"/>
    </location>
</feature>
<organism evidence="2 3">
    <name type="scientific">Plectus sambesii</name>
    <dbReference type="NCBI Taxonomy" id="2011161"/>
    <lineage>
        <taxon>Eukaryota</taxon>
        <taxon>Metazoa</taxon>
        <taxon>Ecdysozoa</taxon>
        <taxon>Nematoda</taxon>
        <taxon>Chromadorea</taxon>
        <taxon>Plectida</taxon>
        <taxon>Plectina</taxon>
        <taxon>Plectoidea</taxon>
        <taxon>Plectidae</taxon>
        <taxon>Plectus</taxon>
    </lineage>
</organism>
<dbReference type="WBParaSite" id="PSAMB.scaffold16045size1421.g36769.t1">
    <property type="protein sequence ID" value="PSAMB.scaffold16045size1421.g36769.t1"/>
    <property type="gene ID" value="PSAMB.scaffold16045size1421.g36769"/>
</dbReference>
<evidence type="ECO:0000313" key="3">
    <source>
        <dbReference type="WBParaSite" id="PSAMB.scaffold16045size1421.g36769.t1"/>
    </source>
</evidence>
<dbReference type="AlphaFoldDB" id="A0A914V719"/>
<proteinExistence type="predicted"/>
<evidence type="ECO:0000256" key="1">
    <source>
        <dbReference type="SAM" id="MobiDB-lite"/>
    </source>
</evidence>
<keyword evidence="2" id="KW-1185">Reference proteome</keyword>
<reference evidence="3" key="1">
    <citation type="submission" date="2022-11" db="UniProtKB">
        <authorList>
            <consortium name="WormBaseParasite"/>
        </authorList>
    </citation>
    <scope>IDENTIFICATION</scope>
</reference>
<evidence type="ECO:0000313" key="2">
    <source>
        <dbReference type="Proteomes" id="UP000887566"/>
    </source>
</evidence>
<feature type="region of interest" description="Disordered" evidence="1">
    <location>
        <begin position="165"/>
        <end position="192"/>
    </location>
</feature>
<dbReference type="Proteomes" id="UP000887566">
    <property type="component" value="Unplaced"/>
</dbReference>
<accession>A0A914V719</accession>
<protein>
    <submittedName>
        <fullName evidence="3">Uncharacterized protein</fullName>
    </submittedName>
</protein>
<sequence>MSGRLPRIASNGNIRAAAARHPPRIVISDANRLDPMAAYWSNMNDRLELDNWSDSDSDPTEYIGRSSSSPSGRGRMSSALSDHIEVASHASLKELENIRRNRLPELGFSHSGQQTTFSRAEQSIADDVPFSAAHRMLVSPNPQLAIRRASNDADDLVDLLQSDCRDKTSRPEASSRHVESMASDGEDKSDSRRKLLRQALQLMRLQDMVVRAACVQILRSNP</sequence>
<name>A0A914V719_9BILA</name>
<feature type="region of interest" description="Disordered" evidence="1">
    <location>
        <begin position="52"/>
        <end position="78"/>
    </location>
</feature>